<protein>
    <submittedName>
        <fullName evidence="1">Uncharacterized protein</fullName>
    </submittedName>
</protein>
<accession>A0A6M3MBS5</accession>
<proteinExistence type="predicted"/>
<organism evidence="1">
    <name type="scientific">viral metagenome</name>
    <dbReference type="NCBI Taxonomy" id="1070528"/>
    <lineage>
        <taxon>unclassified sequences</taxon>
        <taxon>metagenomes</taxon>
        <taxon>organismal metagenomes</taxon>
    </lineage>
</organism>
<evidence type="ECO:0000313" key="1">
    <source>
        <dbReference type="EMBL" id="QJB02479.1"/>
    </source>
</evidence>
<name>A0A6M3MBS5_9ZZZZ</name>
<dbReference type="AlphaFoldDB" id="A0A6M3MBS5"/>
<sequence length="212" mass="23738">MSLYCGTFDVATFGQVEYRQMGFASLAFYNNWVAGTLIPKAMDMIDNYVGHNFQWNDGTIRLDGSGKEAQHISRVGLVGTGGPFLPPRLMPVPMLSIFAVTVDSVAKTVTDFQVYDEIVTYENNCFNNGRQNVDIVCDWGYRTIPHDIQYVTAQICSNAVTEIIRRRMLPDLITPVLTGGGDVGVLFSSPKVLTQNEKEILDRYRFREYAVG</sequence>
<reference evidence="1" key="1">
    <citation type="submission" date="2020-03" db="EMBL/GenBank/DDBJ databases">
        <title>The deep terrestrial virosphere.</title>
        <authorList>
            <person name="Holmfeldt K."/>
            <person name="Nilsson E."/>
            <person name="Simone D."/>
            <person name="Lopez-Fernandez M."/>
            <person name="Wu X."/>
            <person name="de Brujin I."/>
            <person name="Lundin D."/>
            <person name="Andersson A."/>
            <person name="Bertilsson S."/>
            <person name="Dopson M."/>
        </authorList>
    </citation>
    <scope>NUCLEOTIDE SEQUENCE</scope>
    <source>
        <strain evidence="1">MM171B01249</strain>
    </source>
</reference>
<dbReference type="EMBL" id="MT143786">
    <property type="protein sequence ID" value="QJB02479.1"/>
    <property type="molecule type" value="Genomic_DNA"/>
</dbReference>
<gene>
    <name evidence="1" type="ORF">MM171B01249_0009</name>
</gene>